<dbReference type="Proteomes" id="UP000051813">
    <property type="component" value="Unassembled WGS sequence"/>
</dbReference>
<name>A0A0R2BJF1_9LACO</name>
<dbReference type="Gene3D" id="1.10.10.60">
    <property type="entry name" value="Homeodomain-like"/>
    <property type="match status" value="2"/>
</dbReference>
<dbReference type="SUPFAM" id="SSF51215">
    <property type="entry name" value="Regulatory protein AraC"/>
    <property type="match status" value="1"/>
</dbReference>
<dbReference type="PROSITE" id="PS01124">
    <property type="entry name" value="HTH_ARAC_FAMILY_2"/>
    <property type="match status" value="1"/>
</dbReference>
<dbReference type="PATRIC" id="fig|1423738.3.peg.1106"/>
<dbReference type="Pfam" id="PF02311">
    <property type="entry name" value="AraC_binding"/>
    <property type="match status" value="1"/>
</dbReference>
<dbReference type="Pfam" id="PF12833">
    <property type="entry name" value="HTH_18"/>
    <property type="match status" value="1"/>
</dbReference>
<sequence length="293" mass="33864">MLLKETVLPFLRKDLTMSYSDAKTFNPEILYAFDPWNKNVSEHEVHSHDFLEISILLEGQAHYLIDDKWRDVQAGQILVFNPGVNHAERQLPDTFSHQLHIGIKNIALHGLARNYLPNKTAQLAIGEYQYKVIDKAWQLVTELDHQESDFHLLSKGIIIEMIVYILRGLEQQQATSVKPFISKTEKKQTQLVTNVIYYLENHYTEDISLDQLARDNYVSTTYLSKTFKDATNMSPINYLIQLRLKNAHEILADENPTTTVKQVASAVGYDDVYHFSKLFKKYYGISPSQVDEK</sequence>
<evidence type="ECO:0000256" key="3">
    <source>
        <dbReference type="ARBA" id="ARBA00023163"/>
    </source>
</evidence>
<proteinExistence type="predicted"/>
<dbReference type="InterPro" id="IPR003313">
    <property type="entry name" value="AraC-bd"/>
</dbReference>
<dbReference type="GO" id="GO:0043565">
    <property type="term" value="F:sequence-specific DNA binding"/>
    <property type="evidence" value="ECO:0007669"/>
    <property type="project" value="InterPro"/>
</dbReference>
<comment type="caution">
    <text evidence="5">The sequence shown here is derived from an EMBL/GenBank/DDBJ whole genome shotgun (WGS) entry which is preliminary data.</text>
</comment>
<protein>
    <submittedName>
        <fullName evidence="5">Transcription regulator</fullName>
    </submittedName>
</protein>
<dbReference type="InterPro" id="IPR014710">
    <property type="entry name" value="RmlC-like_jellyroll"/>
</dbReference>
<dbReference type="SUPFAM" id="SSF46689">
    <property type="entry name" value="Homeodomain-like"/>
    <property type="match status" value="2"/>
</dbReference>
<organism evidence="5 6">
    <name type="scientific">Lapidilactobacillus dextrinicus DSM 20335</name>
    <dbReference type="NCBI Taxonomy" id="1423738"/>
    <lineage>
        <taxon>Bacteria</taxon>
        <taxon>Bacillati</taxon>
        <taxon>Bacillota</taxon>
        <taxon>Bacilli</taxon>
        <taxon>Lactobacillales</taxon>
        <taxon>Lactobacillaceae</taxon>
        <taxon>Lapidilactobacillus</taxon>
    </lineage>
</organism>
<dbReference type="AlphaFoldDB" id="A0A0R2BJF1"/>
<keyword evidence="1" id="KW-0805">Transcription regulation</keyword>
<dbReference type="PRINTS" id="PR00032">
    <property type="entry name" value="HTHARAC"/>
</dbReference>
<dbReference type="InterPro" id="IPR020449">
    <property type="entry name" value="Tscrpt_reg_AraC-type_HTH"/>
</dbReference>
<dbReference type="PANTHER" id="PTHR43280">
    <property type="entry name" value="ARAC-FAMILY TRANSCRIPTIONAL REGULATOR"/>
    <property type="match status" value="1"/>
</dbReference>
<keyword evidence="3" id="KW-0804">Transcription</keyword>
<gene>
    <name evidence="5" type="ORF">FC84_GL001093</name>
</gene>
<dbReference type="InterPro" id="IPR018060">
    <property type="entry name" value="HTH_AraC"/>
</dbReference>
<evidence type="ECO:0000313" key="5">
    <source>
        <dbReference type="EMBL" id="KRM79624.1"/>
    </source>
</evidence>
<accession>A0A0R2BJF1</accession>
<dbReference type="InterPro" id="IPR009057">
    <property type="entry name" value="Homeodomain-like_sf"/>
</dbReference>
<dbReference type="PROSITE" id="PS00041">
    <property type="entry name" value="HTH_ARAC_FAMILY_1"/>
    <property type="match status" value="1"/>
</dbReference>
<evidence type="ECO:0000313" key="6">
    <source>
        <dbReference type="Proteomes" id="UP000051813"/>
    </source>
</evidence>
<dbReference type="PANTHER" id="PTHR43280:SF28">
    <property type="entry name" value="HTH-TYPE TRANSCRIPTIONAL ACTIVATOR RHAS"/>
    <property type="match status" value="1"/>
</dbReference>
<evidence type="ECO:0000256" key="2">
    <source>
        <dbReference type="ARBA" id="ARBA00023125"/>
    </source>
</evidence>
<evidence type="ECO:0000256" key="1">
    <source>
        <dbReference type="ARBA" id="ARBA00023015"/>
    </source>
</evidence>
<keyword evidence="6" id="KW-1185">Reference proteome</keyword>
<keyword evidence="2" id="KW-0238">DNA-binding</keyword>
<dbReference type="Gene3D" id="2.60.120.10">
    <property type="entry name" value="Jelly Rolls"/>
    <property type="match status" value="1"/>
</dbReference>
<dbReference type="SMART" id="SM00342">
    <property type="entry name" value="HTH_ARAC"/>
    <property type="match status" value="1"/>
</dbReference>
<dbReference type="EMBL" id="AYYK01000003">
    <property type="protein sequence ID" value="KRM79624.1"/>
    <property type="molecule type" value="Genomic_DNA"/>
</dbReference>
<dbReference type="STRING" id="1423738.FC84_GL001093"/>
<evidence type="ECO:0000259" key="4">
    <source>
        <dbReference type="PROSITE" id="PS01124"/>
    </source>
</evidence>
<dbReference type="InterPro" id="IPR018062">
    <property type="entry name" value="HTH_AraC-typ_CS"/>
</dbReference>
<dbReference type="GO" id="GO:0003700">
    <property type="term" value="F:DNA-binding transcription factor activity"/>
    <property type="evidence" value="ECO:0007669"/>
    <property type="project" value="InterPro"/>
</dbReference>
<feature type="domain" description="HTH araC/xylS-type" evidence="4">
    <location>
        <begin position="193"/>
        <end position="293"/>
    </location>
</feature>
<reference evidence="5 6" key="1">
    <citation type="journal article" date="2015" name="Genome Announc.">
        <title>Expanding the biotechnology potential of lactobacilli through comparative genomics of 213 strains and associated genera.</title>
        <authorList>
            <person name="Sun Z."/>
            <person name="Harris H.M."/>
            <person name="McCann A."/>
            <person name="Guo C."/>
            <person name="Argimon S."/>
            <person name="Zhang W."/>
            <person name="Yang X."/>
            <person name="Jeffery I.B."/>
            <person name="Cooney J.C."/>
            <person name="Kagawa T.F."/>
            <person name="Liu W."/>
            <person name="Song Y."/>
            <person name="Salvetti E."/>
            <person name="Wrobel A."/>
            <person name="Rasinkangas P."/>
            <person name="Parkhill J."/>
            <person name="Rea M.C."/>
            <person name="O'Sullivan O."/>
            <person name="Ritari J."/>
            <person name="Douillard F.P."/>
            <person name="Paul Ross R."/>
            <person name="Yang R."/>
            <person name="Briner A.E."/>
            <person name="Felis G.E."/>
            <person name="de Vos W.M."/>
            <person name="Barrangou R."/>
            <person name="Klaenhammer T.R."/>
            <person name="Caufield P.W."/>
            <person name="Cui Y."/>
            <person name="Zhang H."/>
            <person name="O'Toole P.W."/>
        </authorList>
    </citation>
    <scope>NUCLEOTIDE SEQUENCE [LARGE SCALE GENOMIC DNA]</scope>
    <source>
        <strain evidence="5 6">DSM 20335</strain>
    </source>
</reference>
<dbReference type="InterPro" id="IPR037923">
    <property type="entry name" value="HTH-like"/>
</dbReference>